<dbReference type="EMBL" id="JAUKPO010000009">
    <property type="protein sequence ID" value="MDO1448045.1"/>
    <property type="molecule type" value="Genomic_DNA"/>
</dbReference>
<proteinExistence type="predicted"/>
<name>A0ABT8RBG0_9BACT</name>
<comment type="caution">
    <text evidence="1">The sequence shown here is derived from an EMBL/GenBank/DDBJ whole genome shotgun (WGS) entry which is preliminary data.</text>
</comment>
<reference evidence="1" key="1">
    <citation type="submission" date="2023-07" db="EMBL/GenBank/DDBJ databases">
        <title>The genome sequence of Rhodocytophaga aerolata KACC 12507.</title>
        <authorList>
            <person name="Zhang X."/>
        </authorList>
    </citation>
    <scope>NUCLEOTIDE SEQUENCE</scope>
    <source>
        <strain evidence="1">KACC 12507</strain>
    </source>
</reference>
<accession>A0ABT8RBG0</accession>
<protein>
    <submittedName>
        <fullName evidence="1">Uncharacterized protein</fullName>
    </submittedName>
</protein>
<sequence>MGIFLSISGVINKRAEEVETSLRKFATNAEGGLLGEEVEEDHPNLAIISEHGQHTTVLYPNDFIEWDDASAFLSLDLQTSVFSFHIHDEDLWMFQLFHKGQLVSRFNPVPDYWQDVISDQELQSWQGNAPEIVQYVSGLSAATIEKYFVRWDDLGEEDKAYPDDEFEYGDCWQIVDFMAKLGMEYPIDEEGNVYGRVYKLWTKQLKLEDD</sequence>
<dbReference type="RefSeq" id="WP_302038850.1">
    <property type="nucleotide sequence ID" value="NZ_JAUKPO010000009.1"/>
</dbReference>
<organism evidence="1 2">
    <name type="scientific">Rhodocytophaga aerolata</name>
    <dbReference type="NCBI Taxonomy" id="455078"/>
    <lineage>
        <taxon>Bacteria</taxon>
        <taxon>Pseudomonadati</taxon>
        <taxon>Bacteroidota</taxon>
        <taxon>Cytophagia</taxon>
        <taxon>Cytophagales</taxon>
        <taxon>Rhodocytophagaceae</taxon>
        <taxon>Rhodocytophaga</taxon>
    </lineage>
</organism>
<keyword evidence="2" id="KW-1185">Reference proteome</keyword>
<evidence type="ECO:0000313" key="2">
    <source>
        <dbReference type="Proteomes" id="UP001168528"/>
    </source>
</evidence>
<evidence type="ECO:0000313" key="1">
    <source>
        <dbReference type="EMBL" id="MDO1448045.1"/>
    </source>
</evidence>
<gene>
    <name evidence="1" type="ORF">Q0590_17360</name>
</gene>
<dbReference type="Proteomes" id="UP001168528">
    <property type="component" value="Unassembled WGS sequence"/>
</dbReference>